<accession>W5TL19</accession>
<dbReference type="PATRIC" id="fig|1415166.3.peg.3199"/>
<evidence type="ECO:0000256" key="1">
    <source>
        <dbReference type="SAM" id="MobiDB-lite"/>
    </source>
</evidence>
<dbReference type="RefSeq" id="WP_025349354.1">
    <property type="nucleotide sequence ID" value="NZ_CP006850.1"/>
</dbReference>
<evidence type="ECO:0000313" key="2">
    <source>
        <dbReference type="EMBL" id="AHH17906.1"/>
    </source>
</evidence>
<organism evidence="2 3">
    <name type="scientific">Nocardia nova SH22a</name>
    <dbReference type="NCBI Taxonomy" id="1415166"/>
    <lineage>
        <taxon>Bacteria</taxon>
        <taxon>Bacillati</taxon>
        <taxon>Actinomycetota</taxon>
        <taxon>Actinomycetes</taxon>
        <taxon>Mycobacteriales</taxon>
        <taxon>Nocardiaceae</taxon>
        <taxon>Nocardia</taxon>
    </lineage>
</organism>
<keyword evidence="3" id="KW-1185">Reference proteome</keyword>
<dbReference type="eggNOG" id="ENOG5033JP8">
    <property type="taxonomic scope" value="Bacteria"/>
</dbReference>
<feature type="region of interest" description="Disordered" evidence="1">
    <location>
        <begin position="200"/>
        <end position="220"/>
    </location>
</feature>
<dbReference type="InterPro" id="IPR000415">
    <property type="entry name" value="Nitroreductase-like"/>
</dbReference>
<dbReference type="STRING" id="1415166.NONO_c31190"/>
<dbReference type="EMBL" id="CP006850">
    <property type="protein sequence ID" value="AHH17906.1"/>
    <property type="molecule type" value="Genomic_DNA"/>
</dbReference>
<dbReference type="GO" id="GO:0016491">
    <property type="term" value="F:oxidoreductase activity"/>
    <property type="evidence" value="ECO:0007669"/>
    <property type="project" value="InterPro"/>
</dbReference>
<proteinExistence type="predicted"/>
<sequence length="423" mass="45158">MTDIPMSAHEVARRYGISKNVGTTVLVPGAEIDTSGWFGGPPVAHEYGEDAERVLAATPFGARANRAACVSSASLLANAFRIRRFESSGEYPFHALFPSVRAKYPILLGNRCGLVFDPWLWAWRGAESGGHGAAGPVDSAGYELRASVDRLPDFYGDLRTILVRLELGMTLRHCAVTASVFGRELTDVVDDLSPRAPGTTFRVGEADDIDPDIAPAAGPGNGTRTWATVLAARSAGRMPRGLPGLYLAPTSGLSGTQCAALRRWTLSPGPITAGCAAGLTLTLIVRTGTEFTVYSRAGTEQTWTRRILPQSASAALLSGHGGENTPRNGNYLRRAEAVLFVTADLLEIQREGGNRAVFRSCAQAGWIVQGLTYPAAYFDRIARPTRSFDDVTVTTALMLPRAHHVLLACVIGKSPVQGIEVPL</sequence>
<name>W5TL19_9NOCA</name>
<dbReference type="OrthoDB" id="3662644at2"/>
<evidence type="ECO:0000313" key="3">
    <source>
        <dbReference type="Proteomes" id="UP000019150"/>
    </source>
</evidence>
<gene>
    <name evidence="2" type="ORF">NONO_c31190</name>
</gene>
<dbReference type="Gene3D" id="3.40.109.10">
    <property type="entry name" value="NADH Oxidase"/>
    <property type="match status" value="1"/>
</dbReference>
<protein>
    <submittedName>
        <fullName evidence="2">Uncharacterized protein</fullName>
    </submittedName>
</protein>
<dbReference type="Proteomes" id="UP000019150">
    <property type="component" value="Chromosome"/>
</dbReference>
<dbReference type="AlphaFoldDB" id="W5TL19"/>
<dbReference type="HOGENOM" id="CLU_648646_0_0_11"/>
<reference evidence="2 3" key="1">
    <citation type="journal article" date="2014" name="Appl. Environ. Microbiol.">
        <title>Insights into the Microbial Degradation of Rubber and Gutta-Percha by Analysis of the Complete Genome of Nocardia nova SH22a.</title>
        <authorList>
            <person name="Luo Q."/>
            <person name="Hiessl S."/>
            <person name="Poehlein A."/>
            <person name="Daniel R."/>
            <person name="Steinbuchel A."/>
        </authorList>
    </citation>
    <scope>NUCLEOTIDE SEQUENCE [LARGE SCALE GENOMIC DNA]</scope>
    <source>
        <strain evidence="2">SH22a</strain>
    </source>
</reference>
<dbReference type="KEGG" id="nno:NONO_c31190"/>